<sequence length="276" mass="28891">MGATDSTLSLAEAWQALLHAAHPATVTAAVADLSLSPAGWRAERPVSPAAGELLDCLFPLATRPGRLAIAQLGQSLDGRIATESGHSHFINGPESLVHLHRLRALMDAVVVGAGTASEDDPRLTVRHVAGPHPVRVILDPRGRVTPDRLLLRDPEAPTLHLHGEGACPEGAAGHHVTRLALPLAEGGFAPAAVLDALAARGLERVLIEGGGITVSRFLEAGVLHRLHLLMAPLLIGSGRPGLAMTPIATLDEARRPASRTFRCGDDTLFDLVLDAP</sequence>
<keyword evidence="2" id="KW-0521">NADP</keyword>
<evidence type="ECO:0000313" key="5">
    <source>
        <dbReference type="EMBL" id="MDR5891415.1"/>
    </source>
</evidence>
<evidence type="ECO:0000256" key="3">
    <source>
        <dbReference type="ARBA" id="ARBA00023002"/>
    </source>
</evidence>
<feature type="domain" description="Bacterial bifunctional deaminase-reductase C-terminal" evidence="4">
    <location>
        <begin position="69"/>
        <end position="240"/>
    </location>
</feature>
<keyword evidence="6" id="KW-1185">Reference proteome</keyword>
<protein>
    <submittedName>
        <fullName evidence="5">RibD family protein</fullName>
    </submittedName>
</protein>
<evidence type="ECO:0000259" key="4">
    <source>
        <dbReference type="Pfam" id="PF01872"/>
    </source>
</evidence>
<organism evidence="5 6">
    <name type="scientific">Halomonas mongoliensis</name>
    <dbReference type="NCBI Taxonomy" id="321265"/>
    <lineage>
        <taxon>Bacteria</taxon>
        <taxon>Pseudomonadati</taxon>
        <taxon>Pseudomonadota</taxon>
        <taxon>Gammaproteobacteria</taxon>
        <taxon>Oceanospirillales</taxon>
        <taxon>Halomonadaceae</taxon>
        <taxon>Halomonas</taxon>
    </lineage>
</organism>
<dbReference type="Proteomes" id="UP001252270">
    <property type="component" value="Unassembled WGS sequence"/>
</dbReference>
<name>A0ABU1GHW5_9GAMM</name>
<comment type="pathway">
    <text evidence="1">Cofactor biosynthesis; riboflavin biosynthesis.</text>
</comment>
<dbReference type="InterPro" id="IPR002734">
    <property type="entry name" value="RibDG_C"/>
</dbReference>
<comment type="caution">
    <text evidence="5">The sequence shown here is derived from an EMBL/GenBank/DDBJ whole genome shotgun (WGS) entry which is preliminary data.</text>
</comment>
<reference evidence="5 6" key="1">
    <citation type="submission" date="2023-04" db="EMBL/GenBank/DDBJ databases">
        <title>A long-awaited taxogenomic arrangement of the family Halomonadaceae.</title>
        <authorList>
            <person name="De La Haba R."/>
            <person name="Chuvochina M."/>
            <person name="Wittouck S."/>
            <person name="Arahal D.R."/>
            <person name="Sanchez-Porro C."/>
            <person name="Hugenholtz P."/>
            <person name="Ventosa A."/>
        </authorList>
    </citation>
    <scope>NUCLEOTIDE SEQUENCE [LARGE SCALE GENOMIC DNA]</scope>
    <source>
        <strain evidence="5 6">DSM 17332</strain>
    </source>
</reference>
<evidence type="ECO:0000256" key="1">
    <source>
        <dbReference type="ARBA" id="ARBA00005104"/>
    </source>
</evidence>
<keyword evidence="3" id="KW-0560">Oxidoreductase</keyword>
<dbReference type="InterPro" id="IPR024072">
    <property type="entry name" value="DHFR-like_dom_sf"/>
</dbReference>
<gene>
    <name evidence="5" type="ORF">QC820_01195</name>
</gene>
<proteinExistence type="predicted"/>
<dbReference type="PANTHER" id="PTHR38011">
    <property type="entry name" value="DIHYDROFOLATE REDUCTASE FAMILY PROTEIN (AFU_ORTHOLOGUE AFUA_8G06820)"/>
    <property type="match status" value="1"/>
</dbReference>
<dbReference type="Gene3D" id="3.40.430.10">
    <property type="entry name" value="Dihydrofolate Reductase, subunit A"/>
    <property type="match status" value="1"/>
</dbReference>
<dbReference type="PANTHER" id="PTHR38011:SF7">
    <property type="entry name" value="2,5-DIAMINO-6-RIBOSYLAMINO-4(3H)-PYRIMIDINONE 5'-PHOSPHATE REDUCTASE"/>
    <property type="match status" value="1"/>
</dbReference>
<evidence type="ECO:0000256" key="2">
    <source>
        <dbReference type="ARBA" id="ARBA00022857"/>
    </source>
</evidence>
<dbReference type="EMBL" id="JARWAL010000001">
    <property type="protein sequence ID" value="MDR5891415.1"/>
    <property type="molecule type" value="Genomic_DNA"/>
</dbReference>
<accession>A0ABU1GHW5</accession>
<dbReference type="SUPFAM" id="SSF53597">
    <property type="entry name" value="Dihydrofolate reductase-like"/>
    <property type="match status" value="1"/>
</dbReference>
<dbReference type="InterPro" id="IPR050765">
    <property type="entry name" value="Riboflavin_Biosynth_HTPR"/>
</dbReference>
<evidence type="ECO:0000313" key="6">
    <source>
        <dbReference type="Proteomes" id="UP001252270"/>
    </source>
</evidence>
<dbReference type="Pfam" id="PF01872">
    <property type="entry name" value="RibD_C"/>
    <property type="match status" value="1"/>
</dbReference>